<dbReference type="Proteomes" id="UP000004473">
    <property type="component" value="Unassembled WGS sequence"/>
</dbReference>
<dbReference type="AlphaFoldDB" id="I2NX03"/>
<evidence type="ECO:0000313" key="3">
    <source>
        <dbReference type="Proteomes" id="UP000004473"/>
    </source>
</evidence>
<organism evidence="2 3">
    <name type="scientific">Neisseria sicca VK64</name>
    <dbReference type="NCBI Taxonomy" id="1095748"/>
    <lineage>
        <taxon>Bacteria</taxon>
        <taxon>Pseudomonadati</taxon>
        <taxon>Pseudomonadota</taxon>
        <taxon>Betaproteobacteria</taxon>
        <taxon>Neisseriales</taxon>
        <taxon>Neisseriaceae</taxon>
        <taxon>Neisseria</taxon>
    </lineage>
</organism>
<sequence length="54" mass="6192">MTKNQPRVALIQVFGSKSFSLLFISYLVTNDKGRLKQVSNFFQTTFSNPPIHMN</sequence>
<keyword evidence="1" id="KW-0472">Membrane</keyword>
<feature type="transmembrane region" description="Helical" evidence="1">
    <location>
        <begin position="6"/>
        <end position="28"/>
    </location>
</feature>
<reference evidence="2 3" key="1">
    <citation type="submission" date="2012-04" db="EMBL/GenBank/DDBJ databases">
        <authorList>
            <person name="Harkins D.M."/>
            <person name="Madupu R."/>
            <person name="Durkin A.S."/>
            <person name="Torralba M."/>
            <person name="Methe B."/>
            <person name="Sutton G.G."/>
            <person name="Nelson K.E."/>
        </authorList>
    </citation>
    <scope>NUCLEOTIDE SEQUENCE [LARGE SCALE GENOMIC DNA]</scope>
    <source>
        <strain evidence="2 3">VK64</strain>
    </source>
</reference>
<comment type="caution">
    <text evidence="2">The sequence shown here is derived from an EMBL/GenBank/DDBJ whole genome shotgun (WGS) entry which is preliminary data.</text>
</comment>
<name>I2NX03_NEISI</name>
<accession>I2NX03</accession>
<proteinExistence type="predicted"/>
<protein>
    <submittedName>
        <fullName evidence="2">Uncharacterized protein</fullName>
    </submittedName>
</protein>
<evidence type="ECO:0000256" key="1">
    <source>
        <dbReference type="SAM" id="Phobius"/>
    </source>
</evidence>
<evidence type="ECO:0000313" key="2">
    <source>
        <dbReference type="EMBL" id="EIG30364.1"/>
    </source>
</evidence>
<dbReference type="EMBL" id="AJMT01000008">
    <property type="protein sequence ID" value="EIG30364.1"/>
    <property type="molecule type" value="Genomic_DNA"/>
</dbReference>
<keyword evidence="1" id="KW-1133">Transmembrane helix</keyword>
<keyword evidence="1" id="KW-0812">Transmembrane</keyword>
<gene>
    <name evidence="2" type="ORF">HMPREF1051_2854</name>
</gene>
<dbReference type="PATRIC" id="fig|1095748.3.peg.172"/>